<accession>W6MQF4</accession>
<dbReference type="Proteomes" id="UP000019384">
    <property type="component" value="Unassembled WGS sequence"/>
</dbReference>
<dbReference type="STRING" id="1382522.W6MQF4"/>
<dbReference type="EMBL" id="HG793130">
    <property type="protein sequence ID" value="CDK28989.1"/>
    <property type="molecule type" value="Genomic_DNA"/>
</dbReference>
<name>W6MQF4_9ASCO</name>
<dbReference type="HOGENOM" id="CLU_1992962_0_0_1"/>
<reference evidence="1" key="1">
    <citation type="submission" date="2013-12" db="EMBL/GenBank/DDBJ databases">
        <authorList>
            <person name="Genoscope - CEA"/>
        </authorList>
    </citation>
    <scope>NUCLEOTIDE SEQUENCE</scope>
    <source>
        <strain evidence="1">CBS 1993</strain>
    </source>
</reference>
<dbReference type="InterPro" id="IPR036412">
    <property type="entry name" value="HAD-like_sf"/>
</dbReference>
<organism evidence="1 2">
    <name type="scientific">Kuraishia capsulata CBS 1993</name>
    <dbReference type="NCBI Taxonomy" id="1382522"/>
    <lineage>
        <taxon>Eukaryota</taxon>
        <taxon>Fungi</taxon>
        <taxon>Dikarya</taxon>
        <taxon>Ascomycota</taxon>
        <taxon>Saccharomycotina</taxon>
        <taxon>Pichiomycetes</taxon>
        <taxon>Pichiales</taxon>
        <taxon>Pichiaceae</taxon>
        <taxon>Kuraishia</taxon>
    </lineage>
</organism>
<sequence length="125" mass="13640">MTVSSALKRTILRPVNSSDVALGGAVFDMDGTLCLPQMASLSGEQKRAAELKIEQVEEKAMNEMIPQKGLSNLFAFLNDSNVPLTICTRNQIVSQIFFSATFASTNGLETCQTFAQELLARRNAH</sequence>
<gene>
    <name evidence="1" type="ORF">KUCA_T00004975001</name>
</gene>
<dbReference type="AlphaFoldDB" id="W6MQF4"/>
<reference evidence="1" key="2">
    <citation type="submission" date="2014-02" db="EMBL/GenBank/DDBJ databases">
        <title>Complete DNA sequence of /Kuraishia capsulata/ illustrates novel genomic features among budding yeasts (/Saccharomycotina/).</title>
        <authorList>
            <person name="Morales L."/>
            <person name="Noel B."/>
            <person name="Porcel B."/>
            <person name="Marcet-Houben M."/>
            <person name="Hullo M-F."/>
            <person name="Sacerdot C."/>
            <person name="Tekaia F."/>
            <person name="Leh-Louis V."/>
            <person name="Despons L."/>
            <person name="Khanna V."/>
            <person name="Aury J-M."/>
            <person name="Barbe V."/>
            <person name="Couloux A."/>
            <person name="Labadie K."/>
            <person name="Pelletier E."/>
            <person name="Souciet J-L."/>
            <person name="Boekhout T."/>
            <person name="Gabaldon T."/>
            <person name="Wincker P."/>
            <person name="Dujon B."/>
        </authorList>
    </citation>
    <scope>NUCLEOTIDE SEQUENCE</scope>
    <source>
        <strain evidence="1">CBS 1993</strain>
    </source>
</reference>
<dbReference type="OrthoDB" id="426235at2759"/>
<evidence type="ECO:0000313" key="2">
    <source>
        <dbReference type="Proteomes" id="UP000019384"/>
    </source>
</evidence>
<keyword evidence="2" id="KW-1185">Reference proteome</keyword>
<dbReference type="GeneID" id="34522366"/>
<protein>
    <submittedName>
        <fullName evidence="1">Uncharacterized protein</fullName>
    </submittedName>
</protein>
<dbReference type="Gene3D" id="1.10.260.80">
    <property type="match status" value="1"/>
</dbReference>
<evidence type="ECO:0000313" key="1">
    <source>
        <dbReference type="EMBL" id="CDK28989.1"/>
    </source>
</evidence>
<dbReference type="InterPro" id="IPR023214">
    <property type="entry name" value="HAD_sf"/>
</dbReference>
<dbReference type="Gene3D" id="3.40.50.1000">
    <property type="entry name" value="HAD superfamily/HAD-like"/>
    <property type="match status" value="1"/>
</dbReference>
<dbReference type="RefSeq" id="XP_022460978.1">
    <property type="nucleotide sequence ID" value="XM_022606113.1"/>
</dbReference>
<dbReference type="SUPFAM" id="SSF56784">
    <property type="entry name" value="HAD-like"/>
    <property type="match status" value="1"/>
</dbReference>
<proteinExistence type="predicted"/>